<gene>
    <name evidence="1" type="ORF">Metus_1433</name>
</gene>
<evidence type="ECO:0000313" key="2">
    <source>
        <dbReference type="Proteomes" id="UP000288215"/>
    </source>
</evidence>
<organism evidence="1 2">
    <name type="scientific">Methanosuratincola subterraneus</name>
    <dbReference type="NCBI Taxonomy" id="2593994"/>
    <lineage>
        <taxon>Archaea</taxon>
        <taxon>Thermoproteota</taxon>
        <taxon>Methanosuratincolia</taxon>
        <taxon>Candidatus Methanomethylicales</taxon>
        <taxon>Candidatus Methanomethylicaceae</taxon>
        <taxon>Candidatus Methanosuratincola (ex Vanwonterghem et al. 2016)</taxon>
    </lineage>
</organism>
<protein>
    <submittedName>
        <fullName evidence="1">Uncharacterized protein</fullName>
    </submittedName>
</protein>
<accession>A0A3S4UGL6</accession>
<dbReference type="Proteomes" id="UP000288215">
    <property type="component" value="Unassembled WGS sequence"/>
</dbReference>
<reference evidence="1 2" key="1">
    <citation type="submission" date="2018-12" db="EMBL/GenBank/DDBJ databases">
        <title>The complete genome of the methanogenic archaea of the candidate phylum Verstraetearchaeota, obtained from the metagenome of underground thermal water.</title>
        <authorList>
            <person name="Kadnikov V.V."/>
            <person name="Mardanov A.V."/>
            <person name="Beletsky A.V."/>
            <person name="Karnachuk O.V."/>
            <person name="Ravin N.V."/>
        </authorList>
    </citation>
    <scope>NUCLEOTIDE SEQUENCE [LARGE SCALE GENOMIC DNA]</scope>
    <source>
        <strain evidence="1">Ch88</strain>
    </source>
</reference>
<dbReference type="AlphaFoldDB" id="A0A3S4UGL6"/>
<proteinExistence type="predicted"/>
<comment type="caution">
    <text evidence="1">The sequence shown here is derived from an EMBL/GenBank/DDBJ whole genome shotgun (WGS) entry which is preliminary data.</text>
</comment>
<evidence type="ECO:0000313" key="1">
    <source>
        <dbReference type="EMBL" id="RWX73459.1"/>
    </source>
</evidence>
<name>A0A3S4UGL6_METS7</name>
<dbReference type="EMBL" id="RXGA01000003">
    <property type="protein sequence ID" value="RWX73459.1"/>
    <property type="molecule type" value="Genomic_DNA"/>
</dbReference>
<sequence length="151" mass="17564">MAIGPISLFEGNCLPEDEWFPPELLHRFGYPFLPIRESQYEPWGEGPWAEDVDYSLGGLIEDSVERKRGDPAADIDYEGVVEDPLAYYVPYPSDASSRKGFGIYFRVKKMLSDFKRFHSKLPRFIPPDFSWRVYVTTVFWHEMAHHVVQDA</sequence>